<organism evidence="2 3">
    <name type="scientific">Rhizodiscina lignyota</name>
    <dbReference type="NCBI Taxonomy" id="1504668"/>
    <lineage>
        <taxon>Eukaryota</taxon>
        <taxon>Fungi</taxon>
        <taxon>Dikarya</taxon>
        <taxon>Ascomycota</taxon>
        <taxon>Pezizomycotina</taxon>
        <taxon>Dothideomycetes</taxon>
        <taxon>Pleosporomycetidae</taxon>
        <taxon>Aulographales</taxon>
        <taxon>Rhizodiscinaceae</taxon>
        <taxon>Rhizodiscina</taxon>
    </lineage>
</organism>
<evidence type="ECO:0000313" key="3">
    <source>
        <dbReference type="Proteomes" id="UP000799772"/>
    </source>
</evidence>
<feature type="non-terminal residue" evidence="2">
    <location>
        <position position="1"/>
    </location>
</feature>
<protein>
    <submittedName>
        <fullName evidence="2">Uncharacterized protein</fullName>
    </submittedName>
</protein>
<comment type="caution">
    <text evidence="2">The sequence shown here is derived from an EMBL/GenBank/DDBJ whole genome shotgun (WGS) entry which is preliminary data.</text>
</comment>
<proteinExistence type="predicted"/>
<evidence type="ECO:0000313" key="2">
    <source>
        <dbReference type="EMBL" id="KAF2093190.1"/>
    </source>
</evidence>
<dbReference type="OrthoDB" id="2101715at2759"/>
<name>A0A9P4M199_9PEZI</name>
<keyword evidence="3" id="KW-1185">Reference proteome</keyword>
<reference evidence="2" key="1">
    <citation type="journal article" date="2020" name="Stud. Mycol.">
        <title>101 Dothideomycetes genomes: a test case for predicting lifestyles and emergence of pathogens.</title>
        <authorList>
            <person name="Haridas S."/>
            <person name="Albert R."/>
            <person name="Binder M."/>
            <person name="Bloem J."/>
            <person name="Labutti K."/>
            <person name="Salamov A."/>
            <person name="Andreopoulos B."/>
            <person name="Baker S."/>
            <person name="Barry K."/>
            <person name="Bills G."/>
            <person name="Bluhm B."/>
            <person name="Cannon C."/>
            <person name="Castanera R."/>
            <person name="Culley D."/>
            <person name="Daum C."/>
            <person name="Ezra D."/>
            <person name="Gonzalez J."/>
            <person name="Henrissat B."/>
            <person name="Kuo A."/>
            <person name="Liang C."/>
            <person name="Lipzen A."/>
            <person name="Lutzoni F."/>
            <person name="Magnuson J."/>
            <person name="Mondo S."/>
            <person name="Nolan M."/>
            <person name="Ohm R."/>
            <person name="Pangilinan J."/>
            <person name="Park H.-J."/>
            <person name="Ramirez L."/>
            <person name="Alfaro M."/>
            <person name="Sun H."/>
            <person name="Tritt A."/>
            <person name="Yoshinaga Y."/>
            <person name="Zwiers L.-H."/>
            <person name="Turgeon B."/>
            <person name="Goodwin S."/>
            <person name="Spatafora J."/>
            <person name="Crous P."/>
            <person name="Grigoriev I."/>
        </authorList>
    </citation>
    <scope>NUCLEOTIDE SEQUENCE</scope>
    <source>
        <strain evidence="2">CBS 133067</strain>
    </source>
</reference>
<dbReference type="Proteomes" id="UP000799772">
    <property type="component" value="Unassembled WGS sequence"/>
</dbReference>
<dbReference type="AlphaFoldDB" id="A0A9P4M199"/>
<accession>A0A9P4M199</accession>
<gene>
    <name evidence="2" type="ORF">NA57DRAFT_48810</name>
</gene>
<evidence type="ECO:0000256" key="1">
    <source>
        <dbReference type="SAM" id="Phobius"/>
    </source>
</evidence>
<dbReference type="EMBL" id="ML978139">
    <property type="protein sequence ID" value="KAF2093190.1"/>
    <property type="molecule type" value="Genomic_DNA"/>
</dbReference>
<sequence>QPRFPPFLRQRCQSMLAAQWMHRLPLIQAKSPANLASELILGILEQYPDTDDLTVVDFCSGGGGPTPVIEHAVNSSRATREQRPIPFLLSDISPHLDAWIDLSSRSENLSFIPQPVDATAPPPSVISVTATRGSKIFRLFSLSFHHFGDELAAKVLRSSLETSDGFAIIELQDRRVWSLGLMLIDMPLLMLVTLLWFWRDPMHLLFTYTIPILPCIMPWDGLVSCLRTREFHELVQLLEKSATDSAKDELHIRRTGNQSCEVIIGEVQWEIFGGRKMHTWPVGYMNWFVGRRIQR</sequence>
<keyword evidence="1" id="KW-1133">Transmembrane helix</keyword>
<keyword evidence="1" id="KW-0472">Membrane</keyword>
<keyword evidence="1" id="KW-0812">Transmembrane</keyword>
<feature type="transmembrane region" description="Helical" evidence="1">
    <location>
        <begin position="176"/>
        <end position="198"/>
    </location>
</feature>